<evidence type="ECO:0000313" key="3">
    <source>
        <dbReference type="RefSeq" id="XP_036360599.1"/>
    </source>
</evidence>
<proteinExistence type="predicted"/>
<reference evidence="3 4" key="1">
    <citation type="submission" date="2025-08" db="UniProtKB">
        <authorList>
            <consortium name="RefSeq"/>
        </authorList>
    </citation>
    <scope>IDENTIFICATION</scope>
</reference>
<gene>
    <name evidence="3 4" type="primary">LOC115214220</name>
</gene>
<sequence length="575" mass="63983">MICFTQGIFPSVQTRRNYLYVFILETCDSFCKETSDTLKECQIVIDSSFPKRVCPAAIDKLGAHLEDLLGNMSQKLYRNNSNDRSLSSNSSTGSRSSQTSSNGDGDSLKWSEQSYSVGDILDKFRLPQIVRLHARGQPVHSSLPIPFNIAREQLLFFDSRNIRQLIAENLVDTSEPGSNMDSYLEDVVIPEDYPGLFVQPVTIGNSTELITYDNIESLVSHEAKGFLTLHTIQGIRKTSSLGSISQSNAGSCPKLYPRGSIFLIEEIQKWSFSSKGNLQNSHHAPSIMKVPSANRKSTVHFADSNQTNEYDSRENINQISKREGSSRTSSPLSPARKIPSIQRLSSSMNDNSLLSSSLKTRPVVRSASVGSSRSIDNGLVLKCKDASGRNVYFPFHTEGSFIEVLTHPTNPNKLSIQVKELLNMKVLPPMICFVYGKKRLLLTSGFLKLKEIQEHRSVVVCAVNRTSYVLFELPVTSNMKFSLSLNKNLLTSPHIQRALNLCEENATNFSSDIKVVTKLSSKSIEFGNNGLTTFGLETFKQLEDIAEVSSSEEEDDDEGTNKQFNRIPVEGVIYL</sequence>
<dbReference type="RefSeq" id="XP_036360599.1">
    <property type="nucleotide sequence ID" value="XM_036504706.1"/>
</dbReference>
<accession>A0A7E6EYW1</accession>
<feature type="compositionally biased region" description="Low complexity" evidence="1">
    <location>
        <begin position="80"/>
        <end position="104"/>
    </location>
</feature>
<feature type="region of interest" description="Disordered" evidence="1">
    <location>
        <begin position="281"/>
        <end position="341"/>
    </location>
</feature>
<dbReference type="AlphaFoldDB" id="A0A7E6EYW1"/>
<keyword evidence="2" id="KW-1185">Reference proteome</keyword>
<organism evidence="2 3">
    <name type="scientific">Octopus sinensis</name>
    <name type="common">East Asian common octopus</name>
    <dbReference type="NCBI Taxonomy" id="2607531"/>
    <lineage>
        <taxon>Eukaryota</taxon>
        <taxon>Metazoa</taxon>
        <taxon>Spiralia</taxon>
        <taxon>Lophotrochozoa</taxon>
        <taxon>Mollusca</taxon>
        <taxon>Cephalopoda</taxon>
        <taxon>Coleoidea</taxon>
        <taxon>Octopodiformes</taxon>
        <taxon>Octopoda</taxon>
        <taxon>Incirrata</taxon>
        <taxon>Octopodidae</taxon>
        <taxon>Octopus</taxon>
    </lineage>
</organism>
<dbReference type="Proteomes" id="UP000515154">
    <property type="component" value="Linkage group LG7"/>
</dbReference>
<evidence type="ECO:0000256" key="1">
    <source>
        <dbReference type="SAM" id="MobiDB-lite"/>
    </source>
</evidence>
<dbReference type="RefSeq" id="XP_036360600.1">
    <property type="nucleotide sequence ID" value="XM_036504707.1"/>
</dbReference>
<evidence type="ECO:0000313" key="2">
    <source>
        <dbReference type="Proteomes" id="UP000515154"/>
    </source>
</evidence>
<feature type="compositionally biased region" description="Basic and acidic residues" evidence="1">
    <location>
        <begin position="310"/>
        <end position="325"/>
    </location>
</feature>
<protein>
    <submittedName>
        <fullName evidence="3 4">Uncharacterized protein LOC115214220 isoform X1</fullName>
    </submittedName>
</protein>
<evidence type="ECO:0000313" key="4">
    <source>
        <dbReference type="RefSeq" id="XP_036360600.1"/>
    </source>
</evidence>
<name>A0A7E6EYW1_9MOLL</name>
<feature type="region of interest" description="Disordered" evidence="1">
    <location>
        <begin position="80"/>
        <end position="108"/>
    </location>
</feature>